<proteinExistence type="predicted"/>
<name>A0AA86RMP0_9EUKA</name>
<keyword evidence="1" id="KW-0472">Membrane</keyword>
<reference evidence="3 4" key="2">
    <citation type="submission" date="2024-07" db="EMBL/GenBank/DDBJ databases">
        <authorList>
            <person name="Akdeniz Z."/>
        </authorList>
    </citation>
    <scope>NUCLEOTIDE SEQUENCE [LARGE SCALE GENOMIC DNA]</scope>
</reference>
<keyword evidence="1" id="KW-0812">Transmembrane</keyword>
<comment type="caution">
    <text evidence="2">The sequence shown here is derived from an EMBL/GenBank/DDBJ whole genome shotgun (WGS) entry which is preliminary data.</text>
</comment>
<sequence>MIRIQFYFSKQSVKKLKTSVVSKPLSLHYILLMCKKNPYCCVITWFCLFFLSILIAGITLACIPIEYEYPIYSEYYGNLSYYMSSNGVYENVGLGVTLSIVGLFGFIITICFSCILKKKTATTTSETEPLFPKQTEVPPQMNYQQVQYQQPVPMQYQPQQFQMIQPVQFVKTNVM</sequence>
<evidence type="ECO:0000313" key="2">
    <source>
        <dbReference type="EMBL" id="CAI9977391.1"/>
    </source>
</evidence>
<keyword evidence="1" id="KW-1133">Transmembrane helix</keyword>
<dbReference type="AlphaFoldDB" id="A0AA86RMP0"/>
<protein>
    <submittedName>
        <fullName evidence="3">Hypothetical_protein</fullName>
    </submittedName>
</protein>
<dbReference type="EMBL" id="CATOUU010001177">
    <property type="protein sequence ID" value="CAI9977391.1"/>
    <property type="molecule type" value="Genomic_DNA"/>
</dbReference>
<feature type="transmembrane region" description="Helical" evidence="1">
    <location>
        <begin position="39"/>
        <end position="67"/>
    </location>
</feature>
<dbReference type="Proteomes" id="UP001642409">
    <property type="component" value="Unassembled WGS sequence"/>
</dbReference>
<evidence type="ECO:0000313" key="4">
    <source>
        <dbReference type="Proteomes" id="UP001642409"/>
    </source>
</evidence>
<accession>A0AA86RMP0</accession>
<evidence type="ECO:0000256" key="1">
    <source>
        <dbReference type="SAM" id="Phobius"/>
    </source>
</evidence>
<evidence type="ECO:0000313" key="3">
    <source>
        <dbReference type="EMBL" id="CAL5988638.1"/>
    </source>
</evidence>
<reference evidence="2" key="1">
    <citation type="submission" date="2023-06" db="EMBL/GenBank/DDBJ databases">
        <authorList>
            <person name="Kurt Z."/>
        </authorList>
    </citation>
    <scope>NUCLEOTIDE SEQUENCE</scope>
</reference>
<feature type="transmembrane region" description="Helical" evidence="1">
    <location>
        <begin position="92"/>
        <end position="116"/>
    </location>
</feature>
<gene>
    <name evidence="3" type="ORF">HINF_LOCUS10475</name>
    <name evidence="2" type="ORF">HINF_LOCUS65036</name>
</gene>
<organism evidence="2">
    <name type="scientific">Hexamita inflata</name>
    <dbReference type="NCBI Taxonomy" id="28002"/>
    <lineage>
        <taxon>Eukaryota</taxon>
        <taxon>Metamonada</taxon>
        <taxon>Diplomonadida</taxon>
        <taxon>Hexamitidae</taxon>
        <taxon>Hexamitinae</taxon>
        <taxon>Hexamita</taxon>
    </lineage>
</organism>
<keyword evidence="4" id="KW-1185">Reference proteome</keyword>
<dbReference type="EMBL" id="CAXDID020000022">
    <property type="protein sequence ID" value="CAL5988638.1"/>
    <property type="molecule type" value="Genomic_DNA"/>
</dbReference>